<evidence type="ECO:0000256" key="1">
    <source>
        <dbReference type="SAM" id="MobiDB-lite"/>
    </source>
</evidence>
<organism evidence="2 3">
    <name type="scientific">Merluccius polli</name>
    <name type="common">Benguela hake</name>
    <name type="synonym">Merluccius cadenati</name>
    <dbReference type="NCBI Taxonomy" id="89951"/>
    <lineage>
        <taxon>Eukaryota</taxon>
        <taxon>Metazoa</taxon>
        <taxon>Chordata</taxon>
        <taxon>Craniata</taxon>
        <taxon>Vertebrata</taxon>
        <taxon>Euteleostomi</taxon>
        <taxon>Actinopterygii</taxon>
        <taxon>Neopterygii</taxon>
        <taxon>Teleostei</taxon>
        <taxon>Neoteleostei</taxon>
        <taxon>Acanthomorphata</taxon>
        <taxon>Zeiogadaria</taxon>
        <taxon>Gadariae</taxon>
        <taxon>Gadiformes</taxon>
        <taxon>Gadoidei</taxon>
        <taxon>Merlucciidae</taxon>
        <taxon>Merluccius</taxon>
    </lineage>
</organism>
<evidence type="ECO:0000313" key="2">
    <source>
        <dbReference type="EMBL" id="KAK0136983.1"/>
    </source>
</evidence>
<sequence length="231" mass="26252">MGRDLLFKFRATIRCGRDPPTRSPPGPSQFFPVITTPPTPPETNDIYWIKQIDEGTATILTDYANWKPWIDAHGCFHPPPDPPHTTLAVHRQPDELYQDEWNQHMEETRIQIAHQDIYIGPEGVAALALLGGELEQWYDVSGSVPHLTLGIAPNHFASSLGPMIKEALQSDRQYVPDYTEKTAELRGMISVQGARNLKAKLEWTEPAEKAFEHLKHKSFRHKDWASRKGNK</sequence>
<evidence type="ECO:0000313" key="3">
    <source>
        <dbReference type="Proteomes" id="UP001174136"/>
    </source>
</evidence>
<reference evidence="2" key="1">
    <citation type="journal article" date="2023" name="Front. Mar. Sci.">
        <title>A new Merluccius polli reference genome to investigate the effects of global change in West African waters.</title>
        <authorList>
            <person name="Mateo J.L."/>
            <person name="Blanco-Fernandez C."/>
            <person name="Garcia-Vazquez E."/>
            <person name="Machado-Schiaffino G."/>
        </authorList>
    </citation>
    <scope>NUCLEOTIDE SEQUENCE</scope>
    <source>
        <strain evidence="2">C29</strain>
        <tissue evidence="2">Fin</tissue>
    </source>
</reference>
<keyword evidence="3" id="KW-1185">Reference proteome</keyword>
<protein>
    <submittedName>
        <fullName evidence="2">Uncharacterized protein</fullName>
    </submittedName>
</protein>
<feature type="region of interest" description="Disordered" evidence="1">
    <location>
        <begin position="16"/>
        <end position="36"/>
    </location>
</feature>
<name>A0AA47NTW6_MERPO</name>
<dbReference type="AlphaFoldDB" id="A0AA47NTW6"/>
<accession>A0AA47NTW6</accession>
<dbReference type="EMBL" id="JAOPHQ010005119">
    <property type="protein sequence ID" value="KAK0136983.1"/>
    <property type="molecule type" value="Genomic_DNA"/>
</dbReference>
<proteinExistence type="predicted"/>
<dbReference type="Proteomes" id="UP001174136">
    <property type="component" value="Unassembled WGS sequence"/>
</dbReference>
<comment type="caution">
    <text evidence="2">The sequence shown here is derived from an EMBL/GenBank/DDBJ whole genome shotgun (WGS) entry which is preliminary data.</text>
</comment>
<gene>
    <name evidence="2" type="ORF">N1851_026849</name>
</gene>